<dbReference type="PANTHER" id="PTHR46268">
    <property type="entry name" value="STRESS RESPONSE PROTEIN NHAX"/>
    <property type="match status" value="1"/>
</dbReference>
<proteinExistence type="inferred from homology"/>
<dbReference type="AlphaFoldDB" id="A0A1H9P8I0"/>
<gene>
    <name evidence="3" type="ORF">SAMN04489841_3901</name>
</gene>
<evidence type="ECO:0000259" key="2">
    <source>
        <dbReference type="Pfam" id="PF00582"/>
    </source>
</evidence>
<dbReference type="OrthoDB" id="105697at2157"/>
<dbReference type="SUPFAM" id="SSF52402">
    <property type="entry name" value="Adenine nucleotide alpha hydrolases-like"/>
    <property type="match status" value="1"/>
</dbReference>
<protein>
    <submittedName>
        <fullName evidence="3">Nucleotide-binding universal stress protein, UspA family</fullName>
    </submittedName>
</protein>
<dbReference type="EMBL" id="FOFD01000005">
    <property type="protein sequence ID" value="SER44594.1"/>
    <property type="molecule type" value="Genomic_DNA"/>
</dbReference>
<organism evidence="3 4">
    <name type="scientific">Natrinema salaciae</name>
    <dbReference type="NCBI Taxonomy" id="1186196"/>
    <lineage>
        <taxon>Archaea</taxon>
        <taxon>Methanobacteriati</taxon>
        <taxon>Methanobacteriota</taxon>
        <taxon>Stenosarchaea group</taxon>
        <taxon>Halobacteria</taxon>
        <taxon>Halobacteriales</taxon>
        <taxon>Natrialbaceae</taxon>
        <taxon>Natrinema</taxon>
    </lineage>
</organism>
<evidence type="ECO:0000313" key="4">
    <source>
        <dbReference type="Proteomes" id="UP000199114"/>
    </source>
</evidence>
<dbReference type="Gene3D" id="3.40.50.620">
    <property type="entry name" value="HUPs"/>
    <property type="match status" value="1"/>
</dbReference>
<dbReference type="Proteomes" id="UP000199114">
    <property type="component" value="Unassembled WGS sequence"/>
</dbReference>
<comment type="similarity">
    <text evidence="1">Belongs to the universal stress protein A family.</text>
</comment>
<sequence length="141" mass="15700">MTRRILVPVDNSSQSEKALEYAVEEYPDEHITVLHVIELDRASIYGDEGFLYGDEYLEQLRRRGTEELERASETAAEHGVDVTTELREGKPASTITGYIEDHDIDHVVIGSHGRSGPTRILLGSVAEAVTRRSPVPVTTVR</sequence>
<dbReference type="InterPro" id="IPR014729">
    <property type="entry name" value="Rossmann-like_a/b/a_fold"/>
</dbReference>
<dbReference type="InterPro" id="IPR006015">
    <property type="entry name" value="Universal_stress_UspA"/>
</dbReference>
<evidence type="ECO:0000256" key="1">
    <source>
        <dbReference type="ARBA" id="ARBA00008791"/>
    </source>
</evidence>
<feature type="domain" description="UspA" evidence="2">
    <location>
        <begin position="1"/>
        <end position="141"/>
    </location>
</feature>
<dbReference type="RefSeq" id="WP_090620683.1">
    <property type="nucleotide sequence ID" value="NZ_FOFD01000005.1"/>
</dbReference>
<reference evidence="4" key="1">
    <citation type="submission" date="2016-10" db="EMBL/GenBank/DDBJ databases">
        <authorList>
            <person name="Varghese N."/>
            <person name="Submissions S."/>
        </authorList>
    </citation>
    <scope>NUCLEOTIDE SEQUENCE [LARGE SCALE GENOMIC DNA]</scope>
    <source>
        <strain evidence="4">DSM 25055</strain>
    </source>
</reference>
<dbReference type="PANTHER" id="PTHR46268:SF24">
    <property type="entry name" value="UNIVERSAL STRESS PROTEIN"/>
    <property type="match status" value="1"/>
</dbReference>
<name>A0A1H9P8I0_9EURY</name>
<dbReference type="CDD" id="cd23659">
    <property type="entry name" value="USP_At3g01520-like"/>
    <property type="match status" value="1"/>
</dbReference>
<accession>A0A1H9P8I0</accession>
<keyword evidence="4" id="KW-1185">Reference proteome</keyword>
<dbReference type="InterPro" id="IPR006016">
    <property type="entry name" value="UspA"/>
</dbReference>
<dbReference type="Pfam" id="PF00582">
    <property type="entry name" value="Usp"/>
    <property type="match status" value="1"/>
</dbReference>
<dbReference type="PRINTS" id="PR01438">
    <property type="entry name" value="UNVRSLSTRESS"/>
</dbReference>
<evidence type="ECO:0000313" key="3">
    <source>
        <dbReference type="EMBL" id="SER44594.1"/>
    </source>
</evidence>